<name>A0A2X2VKM3_CITKO</name>
<dbReference type="Gene3D" id="3.40.50.300">
    <property type="entry name" value="P-loop containing nucleotide triphosphate hydrolases"/>
    <property type="match status" value="1"/>
</dbReference>
<dbReference type="GO" id="GO:0016887">
    <property type="term" value="F:ATP hydrolysis activity"/>
    <property type="evidence" value="ECO:0007669"/>
    <property type="project" value="InterPro"/>
</dbReference>
<evidence type="ECO:0000313" key="3">
    <source>
        <dbReference type="Proteomes" id="UP000251584"/>
    </source>
</evidence>
<dbReference type="AlphaFoldDB" id="A0A2X2VKM3"/>
<keyword evidence="2" id="KW-0067">ATP-binding</keyword>
<dbReference type="SUPFAM" id="SSF52540">
    <property type="entry name" value="P-loop containing nucleoside triphosphate hydrolases"/>
    <property type="match status" value="1"/>
</dbReference>
<accession>A0A2X2VKM3</accession>
<organism evidence="2 3">
    <name type="scientific">Citrobacter koseri</name>
    <name type="common">Citrobacter diversus</name>
    <dbReference type="NCBI Taxonomy" id="545"/>
    <lineage>
        <taxon>Bacteria</taxon>
        <taxon>Pseudomonadati</taxon>
        <taxon>Pseudomonadota</taxon>
        <taxon>Gammaproteobacteria</taxon>
        <taxon>Enterobacterales</taxon>
        <taxon>Enterobacteriaceae</taxon>
        <taxon>Citrobacter</taxon>
    </lineage>
</organism>
<dbReference type="InterPro" id="IPR027417">
    <property type="entry name" value="P-loop_NTPase"/>
</dbReference>
<dbReference type="EMBL" id="UAVY01000004">
    <property type="protein sequence ID" value="SQB28904.1"/>
    <property type="molecule type" value="Genomic_DNA"/>
</dbReference>
<reference evidence="2 3" key="1">
    <citation type="submission" date="2018-06" db="EMBL/GenBank/DDBJ databases">
        <authorList>
            <consortium name="Pathogen Informatics"/>
            <person name="Doyle S."/>
        </authorList>
    </citation>
    <scope>NUCLEOTIDE SEQUENCE [LARGE SCALE GENOMIC DNA]</scope>
    <source>
        <strain evidence="2 3">NCTC10786</strain>
    </source>
</reference>
<gene>
    <name evidence="2" type="primary">yojI_3</name>
    <name evidence="2" type="ORF">NCTC10786_02677</name>
</gene>
<protein>
    <submittedName>
        <fullName evidence="2">Multidrug transporter membrane component/ATP-binding component</fullName>
    </submittedName>
</protein>
<feature type="domain" description="ABC transporter" evidence="1">
    <location>
        <begin position="2"/>
        <end position="49"/>
    </location>
</feature>
<dbReference type="InterPro" id="IPR003439">
    <property type="entry name" value="ABC_transporter-like_ATP-bd"/>
</dbReference>
<keyword evidence="2" id="KW-0547">Nucleotide-binding</keyword>
<dbReference type="Pfam" id="PF00005">
    <property type="entry name" value="ABC_tran"/>
    <property type="match status" value="1"/>
</dbReference>
<evidence type="ECO:0000313" key="2">
    <source>
        <dbReference type="EMBL" id="SQB28904.1"/>
    </source>
</evidence>
<proteinExistence type="predicted"/>
<evidence type="ECO:0000259" key="1">
    <source>
        <dbReference type="Pfam" id="PF00005"/>
    </source>
</evidence>
<dbReference type="GO" id="GO:0005524">
    <property type="term" value="F:ATP binding"/>
    <property type="evidence" value="ECO:0007669"/>
    <property type="project" value="UniProtKB-KW"/>
</dbReference>
<dbReference type="Proteomes" id="UP000251584">
    <property type="component" value="Unassembled WGS sequence"/>
</dbReference>
<sequence>MLLTGLYQPQSGEILLDGKTLSAERPEDYRKLFSAVFTDVWLFDQLLGRKANRPKRNWWKSGLSN</sequence>